<evidence type="ECO:0000313" key="1">
    <source>
        <dbReference type="EMBL" id="DAE14403.1"/>
    </source>
</evidence>
<organism evidence="1">
    <name type="scientific">Phage sp. ctIHi3</name>
    <dbReference type="NCBI Taxonomy" id="2825791"/>
    <lineage>
        <taxon>Viruses</taxon>
    </lineage>
</organism>
<sequence length="31" mass="3505">MSFLLTFSINGIYFNLQQGRIKAVKTLCNAL</sequence>
<dbReference type="EMBL" id="BK015582">
    <property type="protein sequence ID" value="DAE14403.1"/>
    <property type="molecule type" value="Genomic_DNA"/>
</dbReference>
<protein>
    <submittedName>
        <fullName evidence="1">ClassII CCA-adding enzyme-like protein</fullName>
    </submittedName>
</protein>
<accession>A0A8S5Q6J1</accession>
<proteinExistence type="predicted"/>
<reference evidence="1" key="1">
    <citation type="journal article" date="2021" name="Proc. Natl. Acad. Sci. U.S.A.">
        <title>A Catalog of Tens of Thousands of Viruses from Human Metagenomes Reveals Hidden Associations with Chronic Diseases.</title>
        <authorList>
            <person name="Tisza M.J."/>
            <person name="Buck C.B."/>
        </authorList>
    </citation>
    <scope>NUCLEOTIDE SEQUENCE</scope>
    <source>
        <strain evidence="1">CtIHi3</strain>
    </source>
</reference>
<name>A0A8S5Q6J1_9VIRU</name>